<organism evidence="2">
    <name type="scientific">candidate division WOR-3 bacterium</name>
    <dbReference type="NCBI Taxonomy" id="2052148"/>
    <lineage>
        <taxon>Bacteria</taxon>
        <taxon>Bacteria division WOR-3</taxon>
    </lineage>
</organism>
<dbReference type="PANTHER" id="PTHR31977:SF1">
    <property type="entry name" value="UPF0696 PROTEIN C11ORF68"/>
    <property type="match status" value="1"/>
</dbReference>
<dbReference type="EMBL" id="DSTT01000005">
    <property type="protein sequence ID" value="HFK24136.1"/>
    <property type="molecule type" value="Genomic_DNA"/>
</dbReference>
<protein>
    <submittedName>
        <fullName evidence="2">DUF1917 domain-containing protein</fullName>
    </submittedName>
</protein>
<sequence>MLQRRDRIKKKIKRHKSIKAKQRGISLPYSDPKPSEVIDDYWIYAIRKKGKYPKSTQRSGKWLIFVDPKNLDEVWAKIKEATEEGKLGDCAKVATAKPNPLSGKSKANVICVYTYNWADEKDVRRVREELRNLGIKNKIPYKADEDTFNGKYGITGYTRISKYYE</sequence>
<evidence type="ECO:0000313" key="2">
    <source>
        <dbReference type="EMBL" id="HFK24136.1"/>
    </source>
</evidence>
<dbReference type="Pfam" id="PF08939">
    <property type="entry name" value="Bles03"/>
    <property type="match status" value="1"/>
</dbReference>
<evidence type="ECO:0000256" key="1">
    <source>
        <dbReference type="ARBA" id="ARBA00010568"/>
    </source>
</evidence>
<dbReference type="Gene3D" id="3.30.760.10">
    <property type="entry name" value="RNA Cap, Translation Initiation Factor Eif4e"/>
    <property type="match status" value="1"/>
</dbReference>
<dbReference type="PANTHER" id="PTHR31977">
    <property type="entry name" value="UPF0696 PROTEIN C11ORF68"/>
    <property type="match status" value="1"/>
</dbReference>
<proteinExistence type="inferred from homology"/>
<dbReference type="InterPro" id="IPR015034">
    <property type="entry name" value="Bles03"/>
</dbReference>
<dbReference type="InterPro" id="IPR023398">
    <property type="entry name" value="TIF_eIF4e-like"/>
</dbReference>
<reference evidence="2" key="1">
    <citation type="journal article" date="2020" name="mSystems">
        <title>Genome- and Community-Level Interaction Insights into Carbon Utilization and Element Cycling Functions of Hydrothermarchaeota in Hydrothermal Sediment.</title>
        <authorList>
            <person name="Zhou Z."/>
            <person name="Liu Y."/>
            <person name="Xu W."/>
            <person name="Pan J."/>
            <person name="Luo Z.H."/>
            <person name="Li M."/>
        </authorList>
    </citation>
    <scope>NUCLEOTIDE SEQUENCE [LARGE SCALE GENOMIC DNA]</scope>
    <source>
        <strain evidence="2">SpSt-464</strain>
    </source>
</reference>
<gene>
    <name evidence="2" type="ORF">ENS15_05755</name>
</gene>
<comment type="similarity">
    <text evidence="1">Belongs to the UPF0696 family.</text>
</comment>
<dbReference type="AlphaFoldDB" id="A0A7C3J6Q9"/>
<comment type="caution">
    <text evidence="2">The sequence shown here is derived from an EMBL/GenBank/DDBJ whole genome shotgun (WGS) entry which is preliminary data.</text>
</comment>
<dbReference type="SUPFAM" id="SSF55418">
    <property type="entry name" value="eIF4e-like"/>
    <property type="match status" value="1"/>
</dbReference>
<accession>A0A7C3J6Q9</accession>
<name>A0A7C3J6Q9_UNCW3</name>